<protein>
    <submittedName>
        <fullName evidence="1">Uncharacterized protein</fullName>
    </submittedName>
</protein>
<reference evidence="1" key="1">
    <citation type="journal article" date="2021" name="Proc. Natl. Acad. Sci. U.S.A.">
        <title>A Catalog of Tens of Thousands of Viruses from Human Metagenomes Reveals Hidden Associations with Chronic Diseases.</title>
        <authorList>
            <person name="Tisza M.J."/>
            <person name="Buck C.B."/>
        </authorList>
    </citation>
    <scope>NUCLEOTIDE SEQUENCE</scope>
    <source>
        <strain evidence="1">CtuoI59</strain>
    </source>
</reference>
<sequence>MGGRIVFWRSGGNQGGLGFFTTIIFRSFGYV</sequence>
<proteinExistence type="predicted"/>
<dbReference type="EMBL" id="BK033130">
    <property type="protein sequence ID" value="DAE46950.1"/>
    <property type="molecule type" value="Genomic_DNA"/>
</dbReference>
<organism evidence="1">
    <name type="scientific">Ackermannviridae sp</name>
    <dbReference type="NCBI Taxonomy" id="2831612"/>
    <lineage>
        <taxon>Viruses</taxon>
        <taxon>Duplodnaviria</taxon>
        <taxon>Heunggongvirae</taxon>
        <taxon>Uroviricota</taxon>
        <taxon>Caudoviricetes</taxon>
        <taxon>Pantevenvirales</taxon>
        <taxon>Ackermannviridae</taxon>
    </lineage>
</organism>
<evidence type="ECO:0000313" key="1">
    <source>
        <dbReference type="EMBL" id="DAE46950.1"/>
    </source>
</evidence>
<accession>A0A8S5RR13</accession>
<name>A0A8S5RR13_9CAUD</name>